<evidence type="ECO:0000259" key="1">
    <source>
        <dbReference type="Pfam" id="PF05003"/>
    </source>
</evidence>
<comment type="caution">
    <text evidence="3">The sequence shown here is derived from an EMBL/GenBank/DDBJ whole genome shotgun (WGS) entry which is preliminary data.</text>
</comment>
<dbReference type="EMBL" id="BKCP01005816">
    <property type="protein sequence ID" value="GER40090.1"/>
    <property type="molecule type" value="Genomic_DNA"/>
</dbReference>
<dbReference type="Pfam" id="PF11961">
    <property type="entry name" value="DUF3475"/>
    <property type="match status" value="1"/>
</dbReference>
<evidence type="ECO:0000259" key="2">
    <source>
        <dbReference type="Pfam" id="PF11961"/>
    </source>
</evidence>
<proteinExistence type="predicted"/>
<name>A0A5A7Q4I0_STRAF</name>
<dbReference type="OrthoDB" id="2018987at2759"/>
<dbReference type="InterPro" id="IPR007700">
    <property type="entry name" value="DUF668"/>
</dbReference>
<feature type="domain" description="DUF3475" evidence="2">
    <location>
        <begin position="42"/>
        <end position="98"/>
    </location>
</feature>
<evidence type="ECO:0000313" key="3">
    <source>
        <dbReference type="EMBL" id="GER40090.1"/>
    </source>
</evidence>
<sequence>MSAVVRLIDMVGQIVADNWFVSIWRSSRKSISREPERAVLGIMAFEVSKLMSKVVSLWQSLTDREIIRLREEIASSAGIRKLISENEDHLMDLVFSEIIENLKSVCGSVILLGKRCADPRYHNLDQVLDDRGELDPDWLSSRFKPKKMEKNVKKMEKFAAATEQLYQELEVLAELEQSLRRIRAGPDIRVLEFQQKVMWQRQEVKNLKEMSPWVKTYDFTVHLLLRSIFTIIERLTCVYSGTKQNNGHLSRSNSVRQTSVYPSETNIFSYSLPLGRSFSSLGLGGQKTRSKNVKLKSHSRSRSSVFSSSMRGRISFAPAGFTGCMDRKTSESPVVVESSFRSANDPIKLKDILYGGGKTVKKVSMATNTKSRALNFPPSTLGYAALAVRYANIIILIEKLSSSPELVSLDARDDLYSMLPTAIKSCLRAKLRAFSRGLGCDAAFAAEWGQGVGSILEWLSPLAHGTVRWQSERNFERQRFSLGPNVRLVQTLYFADRAETEAVIVELLVGLNYLCRFGREMNRKT</sequence>
<keyword evidence="4" id="KW-1185">Reference proteome</keyword>
<dbReference type="Pfam" id="PF05003">
    <property type="entry name" value="DUF668"/>
    <property type="match status" value="1"/>
</dbReference>
<dbReference type="PANTHER" id="PTHR31371">
    <property type="entry name" value="BNAC09G50660D PROTEIN"/>
    <property type="match status" value="1"/>
</dbReference>
<organism evidence="3 4">
    <name type="scientific">Striga asiatica</name>
    <name type="common">Asiatic witchweed</name>
    <name type="synonym">Buchnera asiatica</name>
    <dbReference type="NCBI Taxonomy" id="4170"/>
    <lineage>
        <taxon>Eukaryota</taxon>
        <taxon>Viridiplantae</taxon>
        <taxon>Streptophyta</taxon>
        <taxon>Embryophyta</taxon>
        <taxon>Tracheophyta</taxon>
        <taxon>Spermatophyta</taxon>
        <taxon>Magnoliopsida</taxon>
        <taxon>eudicotyledons</taxon>
        <taxon>Gunneridae</taxon>
        <taxon>Pentapetalae</taxon>
        <taxon>asterids</taxon>
        <taxon>lamiids</taxon>
        <taxon>Lamiales</taxon>
        <taxon>Orobanchaceae</taxon>
        <taxon>Buchnereae</taxon>
        <taxon>Striga</taxon>
    </lineage>
</organism>
<dbReference type="InterPro" id="IPR021864">
    <property type="entry name" value="DUF3475"/>
</dbReference>
<gene>
    <name evidence="3" type="ORF">STAS_16735</name>
</gene>
<dbReference type="AlphaFoldDB" id="A0A5A7Q4I0"/>
<reference evidence="4" key="1">
    <citation type="journal article" date="2019" name="Curr. Biol.">
        <title>Genome Sequence of Striga asiatica Provides Insight into the Evolution of Plant Parasitism.</title>
        <authorList>
            <person name="Yoshida S."/>
            <person name="Kim S."/>
            <person name="Wafula E.K."/>
            <person name="Tanskanen J."/>
            <person name="Kim Y.M."/>
            <person name="Honaas L."/>
            <person name="Yang Z."/>
            <person name="Spallek T."/>
            <person name="Conn C.E."/>
            <person name="Ichihashi Y."/>
            <person name="Cheong K."/>
            <person name="Cui S."/>
            <person name="Der J.P."/>
            <person name="Gundlach H."/>
            <person name="Jiao Y."/>
            <person name="Hori C."/>
            <person name="Ishida J.K."/>
            <person name="Kasahara H."/>
            <person name="Kiba T."/>
            <person name="Kim M.S."/>
            <person name="Koo N."/>
            <person name="Laohavisit A."/>
            <person name="Lee Y.H."/>
            <person name="Lumba S."/>
            <person name="McCourt P."/>
            <person name="Mortimer J.C."/>
            <person name="Mutuku J.M."/>
            <person name="Nomura T."/>
            <person name="Sasaki-Sekimoto Y."/>
            <person name="Seto Y."/>
            <person name="Wang Y."/>
            <person name="Wakatake T."/>
            <person name="Sakakibara H."/>
            <person name="Demura T."/>
            <person name="Yamaguchi S."/>
            <person name="Yoneyama K."/>
            <person name="Manabe R.I."/>
            <person name="Nelson D.C."/>
            <person name="Schulman A.H."/>
            <person name="Timko M.P."/>
            <person name="dePamphilis C.W."/>
            <person name="Choi D."/>
            <person name="Shirasu K."/>
        </authorList>
    </citation>
    <scope>NUCLEOTIDE SEQUENCE [LARGE SCALE GENOMIC DNA]</scope>
    <source>
        <strain evidence="4">cv. UVA1</strain>
    </source>
</reference>
<dbReference type="PANTHER" id="PTHR31371:SF4">
    <property type="entry name" value="DUF668 DOMAIN-CONTAINING PROTEIN"/>
    <property type="match status" value="1"/>
</dbReference>
<evidence type="ECO:0000313" key="4">
    <source>
        <dbReference type="Proteomes" id="UP000325081"/>
    </source>
</evidence>
<dbReference type="GO" id="GO:0045927">
    <property type="term" value="P:positive regulation of growth"/>
    <property type="evidence" value="ECO:0007669"/>
    <property type="project" value="InterPro"/>
</dbReference>
<dbReference type="Proteomes" id="UP000325081">
    <property type="component" value="Unassembled WGS sequence"/>
</dbReference>
<accession>A0A5A7Q4I0</accession>
<protein>
    <submittedName>
        <fullName evidence="3">Uncharacterized protein</fullName>
    </submittedName>
</protein>
<feature type="domain" description="DUF668" evidence="1">
    <location>
        <begin position="380"/>
        <end position="468"/>
    </location>
</feature>